<evidence type="ECO:0000313" key="1">
    <source>
        <dbReference type="EMBL" id="KAI3730780.1"/>
    </source>
</evidence>
<proteinExistence type="predicted"/>
<gene>
    <name evidence="1" type="ORF">L1987_61957</name>
</gene>
<protein>
    <submittedName>
        <fullName evidence="1">Uncharacterized protein</fullName>
    </submittedName>
</protein>
<comment type="caution">
    <text evidence="1">The sequence shown here is derived from an EMBL/GenBank/DDBJ whole genome shotgun (WGS) entry which is preliminary data.</text>
</comment>
<evidence type="ECO:0000313" key="2">
    <source>
        <dbReference type="Proteomes" id="UP001056120"/>
    </source>
</evidence>
<sequence>MLLEILDLGYSINVPVLFKIVRRYILRKKSEFFLLDALTLVVEGCLLNAWCMQKAERMIVGRDEAGSLQLHQ</sequence>
<dbReference type="EMBL" id="CM042038">
    <property type="protein sequence ID" value="KAI3730780.1"/>
    <property type="molecule type" value="Genomic_DNA"/>
</dbReference>
<name>A0ACB9C954_9ASTR</name>
<dbReference type="Proteomes" id="UP001056120">
    <property type="component" value="Linkage Group LG21"/>
</dbReference>
<reference evidence="1 2" key="2">
    <citation type="journal article" date="2022" name="Mol. Ecol. Resour.">
        <title>The genomes of chicory, endive, great burdock and yacon provide insights into Asteraceae paleo-polyploidization history and plant inulin production.</title>
        <authorList>
            <person name="Fan W."/>
            <person name="Wang S."/>
            <person name="Wang H."/>
            <person name="Wang A."/>
            <person name="Jiang F."/>
            <person name="Liu H."/>
            <person name="Zhao H."/>
            <person name="Xu D."/>
            <person name="Zhang Y."/>
        </authorList>
    </citation>
    <scope>NUCLEOTIDE SEQUENCE [LARGE SCALE GENOMIC DNA]</scope>
    <source>
        <strain evidence="2">cv. Yunnan</strain>
        <tissue evidence="1">Leaves</tissue>
    </source>
</reference>
<accession>A0ACB9C954</accession>
<organism evidence="1 2">
    <name type="scientific">Smallanthus sonchifolius</name>
    <dbReference type="NCBI Taxonomy" id="185202"/>
    <lineage>
        <taxon>Eukaryota</taxon>
        <taxon>Viridiplantae</taxon>
        <taxon>Streptophyta</taxon>
        <taxon>Embryophyta</taxon>
        <taxon>Tracheophyta</taxon>
        <taxon>Spermatophyta</taxon>
        <taxon>Magnoliopsida</taxon>
        <taxon>eudicotyledons</taxon>
        <taxon>Gunneridae</taxon>
        <taxon>Pentapetalae</taxon>
        <taxon>asterids</taxon>
        <taxon>campanulids</taxon>
        <taxon>Asterales</taxon>
        <taxon>Asteraceae</taxon>
        <taxon>Asteroideae</taxon>
        <taxon>Heliantheae alliance</taxon>
        <taxon>Millerieae</taxon>
        <taxon>Smallanthus</taxon>
    </lineage>
</organism>
<keyword evidence="2" id="KW-1185">Reference proteome</keyword>
<reference evidence="2" key="1">
    <citation type="journal article" date="2022" name="Mol. Ecol. Resour.">
        <title>The genomes of chicory, endive, great burdock and yacon provide insights into Asteraceae palaeo-polyploidization history and plant inulin production.</title>
        <authorList>
            <person name="Fan W."/>
            <person name="Wang S."/>
            <person name="Wang H."/>
            <person name="Wang A."/>
            <person name="Jiang F."/>
            <person name="Liu H."/>
            <person name="Zhao H."/>
            <person name="Xu D."/>
            <person name="Zhang Y."/>
        </authorList>
    </citation>
    <scope>NUCLEOTIDE SEQUENCE [LARGE SCALE GENOMIC DNA]</scope>
    <source>
        <strain evidence="2">cv. Yunnan</strain>
    </source>
</reference>